<dbReference type="EMBL" id="LR797317">
    <property type="protein sequence ID" value="CAB4202963.1"/>
    <property type="molecule type" value="Genomic_DNA"/>
</dbReference>
<evidence type="ECO:0000313" key="3">
    <source>
        <dbReference type="EMBL" id="CAB4202963.1"/>
    </source>
</evidence>
<dbReference type="EMBL" id="LR796869">
    <property type="protein sequence ID" value="CAB4172081.1"/>
    <property type="molecule type" value="Genomic_DNA"/>
</dbReference>
<dbReference type="EMBL" id="LR796952">
    <property type="protein sequence ID" value="CAB4177624.1"/>
    <property type="molecule type" value="Genomic_DNA"/>
</dbReference>
<protein>
    <submittedName>
        <fullName evidence="2">Uncharacterized protein</fullName>
    </submittedName>
</protein>
<sequence length="70" mass="8047">MSYRVRNQQDFFRIIEKERKRQEKSTRAVGDEANVSSATYSASLKSGNCTLKTALAYAKVMGLEMRLEWP</sequence>
<evidence type="ECO:0000313" key="2">
    <source>
        <dbReference type="EMBL" id="CAB4177624.1"/>
    </source>
</evidence>
<evidence type="ECO:0000313" key="4">
    <source>
        <dbReference type="EMBL" id="CAB5229173.1"/>
    </source>
</evidence>
<accession>A0A6J5QD44</accession>
<evidence type="ECO:0000313" key="1">
    <source>
        <dbReference type="EMBL" id="CAB4172081.1"/>
    </source>
</evidence>
<gene>
    <name evidence="2" type="ORF">UFOVP1014_24</name>
    <name evidence="3" type="ORF">UFOVP1368_52</name>
    <name evidence="4" type="ORF">UFOVP1552_5</name>
    <name evidence="1" type="ORF">UFOVP933_45</name>
</gene>
<reference evidence="2" key="1">
    <citation type="submission" date="2020-05" db="EMBL/GenBank/DDBJ databases">
        <authorList>
            <person name="Chiriac C."/>
            <person name="Salcher M."/>
            <person name="Ghai R."/>
            <person name="Kavagutti S V."/>
        </authorList>
    </citation>
    <scope>NUCLEOTIDE SEQUENCE</scope>
</reference>
<proteinExistence type="predicted"/>
<name>A0A6J5QD44_9CAUD</name>
<organism evidence="2">
    <name type="scientific">uncultured Caudovirales phage</name>
    <dbReference type="NCBI Taxonomy" id="2100421"/>
    <lineage>
        <taxon>Viruses</taxon>
        <taxon>Duplodnaviria</taxon>
        <taxon>Heunggongvirae</taxon>
        <taxon>Uroviricota</taxon>
        <taxon>Caudoviricetes</taxon>
        <taxon>Peduoviridae</taxon>
        <taxon>Maltschvirus</taxon>
        <taxon>Maltschvirus maltsch</taxon>
    </lineage>
</organism>
<dbReference type="EMBL" id="LR798398">
    <property type="protein sequence ID" value="CAB5229173.1"/>
    <property type="molecule type" value="Genomic_DNA"/>
</dbReference>